<dbReference type="InterPro" id="IPR018289">
    <property type="entry name" value="MULE_transposase_dom"/>
</dbReference>
<proteinExistence type="predicted"/>
<dbReference type="OrthoDB" id="2422867at2759"/>
<evidence type="ECO:0000259" key="1">
    <source>
        <dbReference type="Pfam" id="PF10551"/>
    </source>
</evidence>
<reference evidence="2" key="1">
    <citation type="submission" date="2021-06" db="EMBL/GenBank/DDBJ databases">
        <authorList>
            <person name="Kallberg Y."/>
            <person name="Tangrot J."/>
            <person name="Rosling A."/>
        </authorList>
    </citation>
    <scope>NUCLEOTIDE SEQUENCE</scope>
    <source>
        <strain evidence="2">FL966</strain>
    </source>
</reference>
<comment type="caution">
    <text evidence="2">The sequence shown here is derived from an EMBL/GenBank/DDBJ whole genome shotgun (WGS) entry which is preliminary data.</text>
</comment>
<sequence>MVLIDATYKTNVYKLLFVNFVGIGNLGINKLQTFGIANIWISDESENSYIWVIQQLISLVFFELSPLMFVTDNDATLTSTVRKIFPKADCLLYTWHILNNFKKNLRKHFDDNLFDEIIKTMDHFINVRDYDAFNLTITAYKKLASLSLNEENIIKYLESTTTYKACLCEPCVNYNIPCHYMLSAKGPIALSSISKRWLLFPDQDQLDSCFLDKQQKSVLLNQLDDILTIPEVKLFDIKVLERIIEKGCSSGTK</sequence>
<protein>
    <submittedName>
        <fullName evidence="2">9719_t:CDS:1</fullName>
    </submittedName>
</protein>
<name>A0A9N9NK42_9GLOM</name>
<dbReference type="Proteomes" id="UP000789759">
    <property type="component" value="Unassembled WGS sequence"/>
</dbReference>
<dbReference type="EMBL" id="CAJVQA010016102">
    <property type="protein sequence ID" value="CAG8741088.1"/>
    <property type="molecule type" value="Genomic_DNA"/>
</dbReference>
<organism evidence="2 3">
    <name type="scientific">Cetraspora pellucida</name>
    <dbReference type="NCBI Taxonomy" id="1433469"/>
    <lineage>
        <taxon>Eukaryota</taxon>
        <taxon>Fungi</taxon>
        <taxon>Fungi incertae sedis</taxon>
        <taxon>Mucoromycota</taxon>
        <taxon>Glomeromycotina</taxon>
        <taxon>Glomeromycetes</taxon>
        <taxon>Diversisporales</taxon>
        <taxon>Gigasporaceae</taxon>
        <taxon>Cetraspora</taxon>
    </lineage>
</organism>
<dbReference type="Pfam" id="PF10551">
    <property type="entry name" value="MULE"/>
    <property type="match status" value="1"/>
</dbReference>
<feature type="domain" description="MULE transposase" evidence="1">
    <location>
        <begin position="2"/>
        <end position="100"/>
    </location>
</feature>
<accession>A0A9N9NK42</accession>
<evidence type="ECO:0000313" key="2">
    <source>
        <dbReference type="EMBL" id="CAG8741088.1"/>
    </source>
</evidence>
<evidence type="ECO:0000313" key="3">
    <source>
        <dbReference type="Proteomes" id="UP000789759"/>
    </source>
</evidence>
<dbReference type="AlphaFoldDB" id="A0A9N9NK42"/>
<keyword evidence="3" id="KW-1185">Reference proteome</keyword>
<dbReference type="PANTHER" id="PTHR47718">
    <property type="entry name" value="OS01G0519700 PROTEIN"/>
    <property type="match status" value="1"/>
</dbReference>
<gene>
    <name evidence="2" type="ORF">CPELLU_LOCUS14088</name>
</gene>